<evidence type="ECO:0000313" key="1">
    <source>
        <dbReference type="EMBL" id="PXF40861.1"/>
    </source>
</evidence>
<sequence>MAGVEVAATAQAGGVGVEDSAEAVLKEFLTHRALLQTKMRQQDDACSQLSTAILQVT</sequence>
<name>A0A2V3IFM6_9FLOR</name>
<evidence type="ECO:0000313" key="2">
    <source>
        <dbReference type="Proteomes" id="UP000247409"/>
    </source>
</evidence>
<proteinExistence type="predicted"/>
<reference evidence="1 2" key="1">
    <citation type="journal article" date="2018" name="Mol. Biol. Evol.">
        <title>Analysis of the draft genome of the red seaweed Gracilariopsis chorda provides insights into genome size evolution in Rhodophyta.</title>
        <authorList>
            <person name="Lee J."/>
            <person name="Yang E.C."/>
            <person name="Graf L."/>
            <person name="Yang J.H."/>
            <person name="Qiu H."/>
            <person name="Zel Zion U."/>
            <person name="Chan C.X."/>
            <person name="Stephens T.G."/>
            <person name="Weber A.P.M."/>
            <person name="Boo G.H."/>
            <person name="Boo S.M."/>
            <person name="Kim K.M."/>
            <person name="Shin Y."/>
            <person name="Jung M."/>
            <person name="Lee S.J."/>
            <person name="Yim H.S."/>
            <person name="Lee J.H."/>
            <person name="Bhattacharya D."/>
            <person name="Yoon H.S."/>
        </authorList>
    </citation>
    <scope>NUCLEOTIDE SEQUENCE [LARGE SCALE GENOMIC DNA]</scope>
    <source>
        <strain evidence="1 2">SKKU-2015</strain>
        <tissue evidence="1">Whole body</tissue>
    </source>
</reference>
<dbReference type="Proteomes" id="UP000247409">
    <property type="component" value="Unassembled WGS sequence"/>
</dbReference>
<accession>A0A2V3IFM6</accession>
<keyword evidence="2" id="KW-1185">Reference proteome</keyword>
<protein>
    <submittedName>
        <fullName evidence="1">Uncharacterized protein</fullName>
    </submittedName>
</protein>
<gene>
    <name evidence="1" type="ORF">BWQ96_09422</name>
</gene>
<organism evidence="1 2">
    <name type="scientific">Gracilariopsis chorda</name>
    <dbReference type="NCBI Taxonomy" id="448386"/>
    <lineage>
        <taxon>Eukaryota</taxon>
        <taxon>Rhodophyta</taxon>
        <taxon>Florideophyceae</taxon>
        <taxon>Rhodymeniophycidae</taxon>
        <taxon>Gracilariales</taxon>
        <taxon>Gracilariaceae</taxon>
        <taxon>Gracilariopsis</taxon>
    </lineage>
</organism>
<dbReference type="EMBL" id="NBIV01000256">
    <property type="protein sequence ID" value="PXF40861.1"/>
    <property type="molecule type" value="Genomic_DNA"/>
</dbReference>
<dbReference type="AlphaFoldDB" id="A0A2V3IFM6"/>
<comment type="caution">
    <text evidence="1">The sequence shown here is derived from an EMBL/GenBank/DDBJ whole genome shotgun (WGS) entry which is preliminary data.</text>
</comment>